<dbReference type="InterPro" id="IPR036047">
    <property type="entry name" value="F-box-like_dom_sf"/>
</dbReference>
<dbReference type="InterPro" id="IPR050307">
    <property type="entry name" value="Sterol_Desaturase_Related"/>
</dbReference>
<dbReference type="InterPro" id="IPR032698">
    <property type="entry name" value="SirB1_N"/>
</dbReference>
<dbReference type="InterPro" id="IPR011722">
    <property type="entry name" value="Hemimethylated_DNA-bd_dom"/>
</dbReference>
<dbReference type="RefSeq" id="XP_020123452.1">
    <property type="nucleotide sequence ID" value="XM_020261848.1"/>
</dbReference>
<dbReference type="GO" id="GO:0016491">
    <property type="term" value="F:oxidoreductase activity"/>
    <property type="evidence" value="ECO:0007669"/>
    <property type="project" value="InterPro"/>
</dbReference>
<dbReference type="EMBL" id="LFMY01000002">
    <property type="protein sequence ID" value="OKL63331.1"/>
    <property type="molecule type" value="Genomic_DNA"/>
</dbReference>
<dbReference type="Pfam" id="PF12937">
    <property type="entry name" value="F-box-like"/>
    <property type="match status" value="1"/>
</dbReference>
<dbReference type="SMART" id="SM00992">
    <property type="entry name" value="YccV-like"/>
    <property type="match status" value="1"/>
</dbReference>
<dbReference type="GeneID" id="31001865"/>
<dbReference type="OrthoDB" id="1658724at2759"/>
<dbReference type="STRING" id="1441469.A0A1Q5QBS3"/>
<dbReference type="InterPro" id="IPR001810">
    <property type="entry name" value="F-box_dom"/>
</dbReference>
<dbReference type="PROSITE" id="PS50181">
    <property type="entry name" value="FBOX"/>
    <property type="match status" value="1"/>
</dbReference>
<dbReference type="InterPro" id="IPR036623">
    <property type="entry name" value="Hemimethylated_DNA-bd_sf"/>
</dbReference>
<dbReference type="GO" id="GO:0005506">
    <property type="term" value="F:iron ion binding"/>
    <property type="evidence" value="ECO:0007669"/>
    <property type="project" value="InterPro"/>
</dbReference>
<evidence type="ECO:0000256" key="1">
    <source>
        <dbReference type="ARBA" id="ARBA00004370"/>
    </source>
</evidence>
<dbReference type="Gene3D" id="1.20.1280.50">
    <property type="match status" value="1"/>
</dbReference>
<evidence type="ECO:0000256" key="2">
    <source>
        <dbReference type="ARBA" id="ARBA00022692"/>
    </source>
</evidence>
<comment type="subcellular location">
    <subcellularLocation>
        <location evidence="1">Membrane</location>
    </subcellularLocation>
</comment>
<gene>
    <name evidence="6" type="ORF">UA08_02110</name>
</gene>
<proteinExistence type="predicted"/>
<protein>
    <recommendedName>
        <fullName evidence="5">F-box domain-containing protein</fullName>
    </recommendedName>
</protein>
<dbReference type="InterPro" id="IPR006694">
    <property type="entry name" value="Fatty_acid_hydroxylase"/>
</dbReference>
<dbReference type="SUPFAM" id="SSF81383">
    <property type="entry name" value="F-box domain"/>
    <property type="match status" value="1"/>
</dbReference>
<keyword evidence="2" id="KW-0812">Transmembrane</keyword>
<evidence type="ECO:0000313" key="7">
    <source>
        <dbReference type="Proteomes" id="UP000214365"/>
    </source>
</evidence>
<sequence length="897" mass="103843">MRGGSNLVDLPDEILHLILLYIDPPTPCVALERTSRRFRNVTNEPLLWRHYCKVAFRYWDSRHEIDAKLKQPPSAVGWKQLFAQRCATDRETTRVLDDILSNRVGRIRKAQDILDRGYDVKDTLMRHSIASLDLDDWLARRYFSNQILGCLRRSIAIAEWAKLRDGEAVSLERALGAFDLFVPQCEINSLEEISDMLNAIVGNLSHENPHIVDSTPRQKALIIASYLLANNYTGIQTGREYHSIEHSFLGLALRDPDHNSLPLISAAIFCYVAQRFGLNAQPCGFPFHVHAIVLPPAGLDMDGNELTDEGDGAPMYMDPFRSENEVPVADLQRQLNLFGGPTANHSSFLGQSSTSDIVMRCGRNIWNSLQTQQQHAVDFAAETLDTDSARYAGIWALMLSTPQIWLMQIRRYLPLFMELFFKEFPWDISLVEQYIQTMFQGTVEYENVAEGLRVTRTVDEMPKQVRRRKAEHKNVKYRVGEVFHHRRYNYRAIITGWDSECGAGEEWMRRMGVDQLQAGRKQSFYHALVEDRSVRYVAEESIEIIRPSMSELPSQLLAIAGLHFKRWSEEERRFLAHGLDSLPSRTLSHALQPTRIFAMNSTLFAPTPETYWGHFEEASKYNVHLNVFERLWVAWYAYMQNDVLATGIMSFVMHEVVYFGRSLPWIIIDSLGLFRKYKIQTNKVPSAKEQWDCAKLVLLSHFTVELPQIWLFHPMAQYFGLSTTVPFPSLWTMAYQIAIFFVLEDAWHYFSHRAFHWGPLYKHVHKIHHQYSAPFGLAAEYASPIEVMALGFGTVGCPIVWCAYTGDLHILTMYIWIVLRLSQAIDAHSGYEFPWSLHHFLPFWAGAHHHDIHHEKFVGNYSSSFRWWDYVLDTEYTPESVKRWREKKLEKAQKKAN</sequence>
<dbReference type="NCBIfam" id="TIGR02097">
    <property type="entry name" value="yccV"/>
    <property type="match status" value="1"/>
</dbReference>
<dbReference type="GO" id="GO:0008610">
    <property type="term" value="P:lipid biosynthetic process"/>
    <property type="evidence" value="ECO:0007669"/>
    <property type="project" value="InterPro"/>
</dbReference>
<dbReference type="AlphaFoldDB" id="A0A1Q5QBS3"/>
<dbReference type="GO" id="GO:0016020">
    <property type="term" value="C:membrane"/>
    <property type="evidence" value="ECO:0007669"/>
    <property type="project" value="UniProtKB-SubCell"/>
</dbReference>
<evidence type="ECO:0000256" key="3">
    <source>
        <dbReference type="ARBA" id="ARBA00022989"/>
    </source>
</evidence>
<dbReference type="Proteomes" id="UP000214365">
    <property type="component" value="Unassembled WGS sequence"/>
</dbReference>
<keyword evidence="7" id="KW-1185">Reference proteome</keyword>
<accession>A0A1Q5QBS3</accession>
<dbReference type="Pfam" id="PF04116">
    <property type="entry name" value="FA_hydroxylase"/>
    <property type="match status" value="1"/>
</dbReference>
<dbReference type="SMART" id="SM00256">
    <property type="entry name" value="FBOX"/>
    <property type="match status" value="1"/>
</dbReference>
<keyword evidence="4" id="KW-0472">Membrane</keyword>
<organism evidence="6 7">
    <name type="scientific">Talaromyces atroroseus</name>
    <dbReference type="NCBI Taxonomy" id="1441469"/>
    <lineage>
        <taxon>Eukaryota</taxon>
        <taxon>Fungi</taxon>
        <taxon>Dikarya</taxon>
        <taxon>Ascomycota</taxon>
        <taxon>Pezizomycotina</taxon>
        <taxon>Eurotiomycetes</taxon>
        <taxon>Eurotiomycetidae</taxon>
        <taxon>Eurotiales</taxon>
        <taxon>Trichocomaceae</taxon>
        <taxon>Talaromyces</taxon>
        <taxon>Talaromyces sect. Trachyspermi</taxon>
    </lineage>
</organism>
<name>A0A1Q5QBS3_TALAT</name>
<dbReference type="Pfam" id="PF08755">
    <property type="entry name" value="YccV-like"/>
    <property type="match status" value="1"/>
</dbReference>
<comment type="caution">
    <text evidence="6">The sequence shown here is derived from an EMBL/GenBank/DDBJ whole genome shotgun (WGS) entry which is preliminary data.</text>
</comment>
<dbReference type="Pfam" id="PF13369">
    <property type="entry name" value="Transglut_core2"/>
    <property type="match status" value="1"/>
</dbReference>
<dbReference type="PANTHER" id="PTHR11863">
    <property type="entry name" value="STEROL DESATURASE"/>
    <property type="match status" value="1"/>
</dbReference>
<evidence type="ECO:0000313" key="6">
    <source>
        <dbReference type="EMBL" id="OKL63331.1"/>
    </source>
</evidence>
<evidence type="ECO:0000256" key="4">
    <source>
        <dbReference type="ARBA" id="ARBA00023136"/>
    </source>
</evidence>
<evidence type="ECO:0000259" key="5">
    <source>
        <dbReference type="PROSITE" id="PS50181"/>
    </source>
</evidence>
<reference evidence="6 7" key="1">
    <citation type="submission" date="2015-06" db="EMBL/GenBank/DDBJ databases">
        <title>Talaromyces atroroseus IBT 11181 draft genome.</title>
        <authorList>
            <person name="Rasmussen K.B."/>
            <person name="Rasmussen S."/>
            <person name="Petersen B."/>
            <person name="Sicheritz-Ponten T."/>
            <person name="Mortensen U.H."/>
            <person name="Thrane U."/>
        </authorList>
    </citation>
    <scope>NUCLEOTIDE SEQUENCE [LARGE SCALE GENOMIC DNA]</scope>
    <source>
        <strain evidence="6 7">IBT 11181</strain>
    </source>
</reference>
<feature type="domain" description="F-box" evidence="5">
    <location>
        <begin position="4"/>
        <end position="51"/>
    </location>
</feature>
<dbReference type="SUPFAM" id="SSF141255">
    <property type="entry name" value="YccV-like"/>
    <property type="match status" value="1"/>
</dbReference>
<dbReference type="GO" id="GO:0003677">
    <property type="term" value="F:DNA binding"/>
    <property type="evidence" value="ECO:0007669"/>
    <property type="project" value="InterPro"/>
</dbReference>
<dbReference type="Gene3D" id="2.30.30.390">
    <property type="entry name" value="Hemimethylated DNA-binding domain"/>
    <property type="match status" value="1"/>
</dbReference>
<keyword evidence="3" id="KW-1133">Transmembrane helix</keyword>